<evidence type="ECO:0000256" key="7">
    <source>
        <dbReference type="ARBA" id="ARBA00022679"/>
    </source>
</evidence>
<dbReference type="EMBL" id="CP104214">
    <property type="protein sequence ID" value="UWX71998.1"/>
    <property type="molecule type" value="Genomic_DNA"/>
</dbReference>
<dbReference type="CDD" id="cd02027">
    <property type="entry name" value="APSK"/>
    <property type="match status" value="1"/>
</dbReference>
<evidence type="ECO:0000256" key="3">
    <source>
        <dbReference type="ARBA" id="ARBA00004806"/>
    </source>
</evidence>
<evidence type="ECO:0000256" key="2">
    <source>
        <dbReference type="ARBA" id="ARBA00002632"/>
    </source>
</evidence>
<dbReference type="EC" id="2.7.1.25" evidence="5"/>
<dbReference type="NCBIfam" id="NF003013">
    <property type="entry name" value="PRK03846.1"/>
    <property type="match status" value="1"/>
</dbReference>
<evidence type="ECO:0000256" key="1">
    <source>
        <dbReference type="ARBA" id="ARBA00001823"/>
    </source>
</evidence>
<dbReference type="Gene3D" id="3.40.50.300">
    <property type="entry name" value="P-loop containing nucleotide triphosphate hydrolases"/>
    <property type="match status" value="1"/>
</dbReference>
<dbReference type="Pfam" id="PF01583">
    <property type="entry name" value="APS_kinase"/>
    <property type="match status" value="1"/>
</dbReference>
<dbReference type="SUPFAM" id="SSF52540">
    <property type="entry name" value="P-loop containing nucleoside triphosphate hydrolases"/>
    <property type="match status" value="1"/>
</dbReference>
<dbReference type="Proteomes" id="UP001059745">
    <property type="component" value="Chromosome 1"/>
</dbReference>
<evidence type="ECO:0000256" key="5">
    <source>
        <dbReference type="ARBA" id="ARBA00012121"/>
    </source>
</evidence>
<keyword evidence="8" id="KW-0547">Nucleotide-binding</keyword>
<dbReference type="GO" id="GO:0005524">
    <property type="term" value="F:ATP binding"/>
    <property type="evidence" value="ECO:0007669"/>
    <property type="project" value="UniProtKB-KW"/>
</dbReference>
<keyword evidence="9 15" id="KW-0418">Kinase</keyword>
<comment type="similarity">
    <text evidence="4">Belongs to the APS kinase family.</text>
</comment>
<gene>
    <name evidence="15" type="primary">cysC</name>
    <name evidence="15" type="ORF">NYZ96_07015</name>
</gene>
<name>A0AB38TZ32_BURGA</name>
<proteinExistence type="inferred from homology"/>
<evidence type="ECO:0000259" key="14">
    <source>
        <dbReference type="Pfam" id="PF01583"/>
    </source>
</evidence>
<evidence type="ECO:0000313" key="16">
    <source>
        <dbReference type="Proteomes" id="UP001059745"/>
    </source>
</evidence>
<dbReference type="RefSeq" id="WP_164466907.1">
    <property type="nucleotide sequence ID" value="NZ_CADEQJ010000007.1"/>
</dbReference>
<dbReference type="InterPro" id="IPR059117">
    <property type="entry name" value="APS_kinase_dom"/>
</dbReference>
<evidence type="ECO:0000256" key="6">
    <source>
        <dbReference type="ARBA" id="ARBA00018163"/>
    </source>
</evidence>
<protein>
    <recommendedName>
        <fullName evidence="6">Adenylyl-sulfate kinase</fullName>
        <ecNumber evidence="5">2.7.1.25</ecNumber>
    </recommendedName>
    <alternativeName>
        <fullName evidence="12">APS kinase</fullName>
    </alternativeName>
    <alternativeName>
        <fullName evidence="13">ATP adenosine-5'-phosphosulfate 3'-phosphotransferase</fullName>
    </alternativeName>
    <alternativeName>
        <fullName evidence="11">Adenosine-5'-phosphosulfate kinase</fullName>
    </alternativeName>
</protein>
<dbReference type="GO" id="GO:0000103">
    <property type="term" value="P:sulfate assimilation"/>
    <property type="evidence" value="ECO:0007669"/>
    <property type="project" value="InterPro"/>
</dbReference>
<dbReference type="NCBIfam" id="TIGR00455">
    <property type="entry name" value="apsK"/>
    <property type="match status" value="1"/>
</dbReference>
<dbReference type="InterPro" id="IPR027417">
    <property type="entry name" value="P-loop_NTPase"/>
</dbReference>
<feature type="domain" description="APS kinase" evidence="14">
    <location>
        <begin position="294"/>
        <end position="442"/>
    </location>
</feature>
<organism evidence="15 16">
    <name type="scientific">Burkholderia gladioli</name>
    <name type="common">Pseudomonas marginata</name>
    <name type="synonym">Phytomonas marginata</name>
    <dbReference type="NCBI Taxonomy" id="28095"/>
    <lineage>
        <taxon>Bacteria</taxon>
        <taxon>Pseudomonadati</taxon>
        <taxon>Pseudomonadota</taxon>
        <taxon>Betaproteobacteria</taxon>
        <taxon>Burkholderiales</taxon>
        <taxon>Burkholderiaceae</taxon>
        <taxon>Burkholderia</taxon>
    </lineage>
</organism>
<evidence type="ECO:0000256" key="13">
    <source>
        <dbReference type="ARBA" id="ARBA00031464"/>
    </source>
</evidence>
<keyword evidence="7 15" id="KW-0808">Transferase</keyword>
<accession>A0AB38TZ32</accession>
<evidence type="ECO:0000256" key="9">
    <source>
        <dbReference type="ARBA" id="ARBA00022777"/>
    </source>
</evidence>
<reference evidence="15" key="1">
    <citation type="submission" date="2022-09" db="EMBL/GenBank/DDBJ databases">
        <title>Genomic of Burkholderia gladioli.</title>
        <authorList>
            <person name="Wu H."/>
        </authorList>
    </citation>
    <scope>NUCLEOTIDE SEQUENCE</scope>
    <source>
        <strain evidence="15">ZN-S4</strain>
    </source>
</reference>
<evidence type="ECO:0000256" key="12">
    <source>
        <dbReference type="ARBA" id="ARBA00031393"/>
    </source>
</evidence>
<comment type="catalytic activity">
    <reaction evidence="1">
        <text>adenosine 5'-phosphosulfate + ATP = 3'-phosphoadenylyl sulfate + ADP + H(+)</text>
        <dbReference type="Rhea" id="RHEA:24152"/>
        <dbReference type="ChEBI" id="CHEBI:15378"/>
        <dbReference type="ChEBI" id="CHEBI:30616"/>
        <dbReference type="ChEBI" id="CHEBI:58243"/>
        <dbReference type="ChEBI" id="CHEBI:58339"/>
        <dbReference type="ChEBI" id="CHEBI:456216"/>
        <dbReference type="EC" id="2.7.1.25"/>
    </reaction>
</comment>
<comment type="function">
    <text evidence="2">Catalyzes the synthesis of activated sulfate.</text>
</comment>
<comment type="pathway">
    <text evidence="3">Sulfur metabolism; hydrogen sulfide biosynthesis; sulfite from sulfate: step 2/3.</text>
</comment>
<evidence type="ECO:0000256" key="10">
    <source>
        <dbReference type="ARBA" id="ARBA00022840"/>
    </source>
</evidence>
<dbReference type="GO" id="GO:0004020">
    <property type="term" value="F:adenylylsulfate kinase activity"/>
    <property type="evidence" value="ECO:0007669"/>
    <property type="project" value="UniProtKB-EC"/>
</dbReference>
<evidence type="ECO:0000313" key="15">
    <source>
        <dbReference type="EMBL" id="UWX71998.1"/>
    </source>
</evidence>
<dbReference type="PANTHER" id="PTHR11055">
    <property type="entry name" value="BIFUNCTIONAL 3'-PHOSPHOADENOSINE 5'-PHOSPHOSULFATE SYNTHASE"/>
    <property type="match status" value="1"/>
</dbReference>
<sequence>MPIAATNGMRRAIGVVHQVLDASGSGAAGLQALHCGAARVTVLCDPDAPIARVGPQQGDVADRLAFADEATLAAQGARFDLVLGPVKIGANGVDLHYGRRLESLLERFGTSRASVLPNTVRYSAQLVEWRDAARLDADVAARARELGERYAVDFGPALERMAAAAPARERVRAECLRPLHASVAFLSCQPQSRGPRPDSAAVPPQAPASLTLRAEQPGRADAVVWTQELIHDGIVIGRARAVGWLPRRMELAPGEAIEVALDDIGAAMPLDDGGAAAWFAAPLQGDAQEAVVPLVFWLTGISGAGKTTIATRFEQQARARRWPATVLDGDALRGGLNADLGFSDADRAENVRRIAEVAALMADTGRVVIVSCISPKQAFRDAARAIIGEERFVEVFVDAPPSVAEARDPKGLYRRARAGLIASFTAIDSGYEIPRAPRIHIDTTAMDVESAARCLSRHYEGLFQPASRTGDTEVAAA</sequence>
<dbReference type="AlphaFoldDB" id="A0AB38TZ32"/>
<evidence type="ECO:0000256" key="11">
    <source>
        <dbReference type="ARBA" id="ARBA00029724"/>
    </source>
</evidence>
<evidence type="ECO:0000256" key="8">
    <source>
        <dbReference type="ARBA" id="ARBA00022741"/>
    </source>
</evidence>
<evidence type="ECO:0000256" key="4">
    <source>
        <dbReference type="ARBA" id="ARBA00007008"/>
    </source>
</evidence>
<dbReference type="PANTHER" id="PTHR11055:SF63">
    <property type="entry name" value="ADENYLYL-SULFATE KINASE 1, CHLOROPLASTIC"/>
    <property type="match status" value="1"/>
</dbReference>
<dbReference type="InterPro" id="IPR002891">
    <property type="entry name" value="APS"/>
</dbReference>
<keyword evidence="10" id="KW-0067">ATP-binding</keyword>